<accession>A0A5C1QN14</accession>
<dbReference type="PANTHER" id="PTHR42703:SF1">
    <property type="entry name" value="NA(+)_H(+) ANTIPORTER SUBUNIT D1"/>
    <property type="match status" value="1"/>
</dbReference>
<dbReference type="EMBL" id="CP036150">
    <property type="protein sequence ID" value="QEN08917.1"/>
    <property type="molecule type" value="Genomic_DNA"/>
</dbReference>
<proteinExistence type="inferred from homology"/>
<evidence type="ECO:0000259" key="9">
    <source>
        <dbReference type="Pfam" id="PF00361"/>
    </source>
</evidence>
<keyword evidence="5 8" id="KW-1133">Transmembrane helix</keyword>
<evidence type="ECO:0000256" key="2">
    <source>
        <dbReference type="ARBA" id="ARBA00005346"/>
    </source>
</evidence>
<gene>
    <name evidence="10" type="ORF">EXM22_13285</name>
</gene>
<evidence type="ECO:0000256" key="4">
    <source>
        <dbReference type="ARBA" id="ARBA00022692"/>
    </source>
</evidence>
<keyword evidence="4 7" id="KW-0812">Transmembrane</keyword>
<protein>
    <recommendedName>
        <fullName evidence="9">NADH:quinone oxidoreductase/Mrp antiporter transmembrane domain-containing protein</fullName>
    </recommendedName>
</protein>
<evidence type="ECO:0000313" key="10">
    <source>
        <dbReference type="EMBL" id="QEN08917.1"/>
    </source>
</evidence>
<evidence type="ECO:0000256" key="6">
    <source>
        <dbReference type="ARBA" id="ARBA00023136"/>
    </source>
</evidence>
<dbReference type="GO" id="GO:0005886">
    <property type="term" value="C:plasma membrane"/>
    <property type="evidence" value="ECO:0007669"/>
    <property type="project" value="UniProtKB-SubCell"/>
</dbReference>
<evidence type="ECO:0000256" key="8">
    <source>
        <dbReference type="SAM" id="Phobius"/>
    </source>
</evidence>
<dbReference type="Pfam" id="PF00361">
    <property type="entry name" value="Proton_antipo_M"/>
    <property type="match status" value="1"/>
</dbReference>
<evidence type="ECO:0000256" key="5">
    <source>
        <dbReference type="ARBA" id="ARBA00022989"/>
    </source>
</evidence>
<comment type="similarity">
    <text evidence="2">Belongs to the CPA3 antiporters (TC 2.A.63) subunit D family.</text>
</comment>
<evidence type="ECO:0000256" key="7">
    <source>
        <dbReference type="RuleBase" id="RU000320"/>
    </source>
</evidence>
<feature type="transmembrane region" description="Helical" evidence="8">
    <location>
        <begin position="279"/>
        <end position="296"/>
    </location>
</feature>
<dbReference type="KEGG" id="ock:EXM22_13285"/>
<dbReference type="OrthoDB" id="9807568at2"/>
<feature type="transmembrane region" description="Helical" evidence="8">
    <location>
        <begin position="211"/>
        <end position="235"/>
    </location>
</feature>
<feature type="transmembrane region" description="Helical" evidence="8">
    <location>
        <begin position="344"/>
        <end position="366"/>
    </location>
</feature>
<organism evidence="10 11">
    <name type="scientific">Oceanispirochaeta crateris</name>
    <dbReference type="NCBI Taxonomy" id="2518645"/>
    <lineage>
        <taxon>Bacteria</taxon>
        <taxon>Pseudomonadati</taxon>
        <taxon>Spirochaetota</taxon>
        <taxon>Spirochaetia</taxon>
        <taxon>Spirochaetales</taxon>
        <taxon>Spirochaetaceae</taxon>
        <taxon>Oceanispirochaeta</taxon>
    </lineage>
</organism>
<name>A0A5C1QN14_9SPIO</name>
<evidence type="ECO:0000256" key="3">
    <source>
        <dbReference type="ARBA" id="ARBA00022475"/>
    </source>
</evidence>
<feature type="transmembrane region" description="Helical" evidence="8">
    <location>
        <begin position="556"/>
        <end position="572"/>
    </location>
</feature>
<keyword evidence="6 8" id="KW-0472">Membrane</keyword>
<feature type="transmembrane region" description="Helical" evidence="8">
    <location>
        <begin position="427"/>
        <end position="448"/>
    </location>
</feature>
<feature type="transmembrane region" description="Helical" evidence="8">
    <location>
        <begin position="82"/>
        <end position="103"/>
    </location>
</feature>
<dbReference type="AlphaFoldDB" id="A0A5C1QN14"/>
<feature type="domain" description="NADH:quinone oxidoreductase/Mrp antiporter transmembrane" evidence="9">
    <location>
        <begin position="133"/>
        <end position="440"/>
    </location>
</feature>
<dbReference type="InterPro" id="IPR050586">
    <property type="entry name" value="CPA3_Na-H_Antiporter_D"/>
</dbReference>
<comment type="subcellular location">
    <subcellularLocation>
        <location evidence="1">Cell membrane</location>
        <topology evidence="1">Multi-pass membrane protein</topology>
    </subcellularLocation>
    <subcellularLocation>
        <location evidence="7">Membrane</location>
        <topology evidence="7">Multi-pass membrane protein</topology>
    </subcellularLocation>
</comment>
<dbReference type="RefSeq" id="WP_149486996.1">
    <property type="nucleotide sequence ID" value="NZ_CP036150.1"/>
</dbReference>
<evidence type="ECO:0000256" key="1">
    <source>
        <dbReference type="ARBA" id="ARBA00004651"/>
    </source>
</evidence>
<keyword evidence="3" id="KW-1003">Cell membrane</keyword>
<feature type="transmembrane region" description="Helical" evidence="8">
    <location>
        <begin position="164"/>
        <end position="186"/>
    </location>
</feature>
<feature type="transmembrane region" description="Helical" evidence="8">
    <location>
        <begin position="247"/>
        <end position="267"/>
    </location>
</feature>
<feature type="transmembrane region" description="Helical" evidence="8">
    <location>
        <begin position="39"/>
        <end position="61"/>
    </location>
</feature>
<evidence type="ECO:0000313" key="11">
    <source>
        <dbReference type="Proteomes" id="UP000324209"/>
    </source>
</evidence>
<dbReference type="InterPro" id="IPR001750">
    <property type="entry name" value="ND/Mrp_TM"/>
</dbReference>
<dbReference type="PANTHER" id="PTHR42703">
    <property type="entry name" value="NADH DEHYDROGENASE"/>
    <property type="match status" value="1"/>
</dbReference>
<feature type="transmembrane region" description="Helical" evidence="8">
    <location>
        <begin position="387"/>
        <end position="407"/>
    </location>
</feature>
<feature type="transmembrane region" description="Helical" evidence="8">
    <location>
        <begin position="123"/>
        <end position="152"/>
    </location>
</feature>
<dbReference type="Proteomes" id="UP000324209">
    <property type="component" value="Chromosome"/>
</dbReference>
<sequence length="576" mass="61331">MELTDLILAPVVLPLIGASLAFCAKAFHKNDKAWKLESFAAAIGLGLPLLLLVYLFQFVNLGQSIQVSIGRWPGNIGILYRFDGIAWLVSLLGFTVGSAAWVYSQGSGPKGPGFTTTFLIQTASMAAAAMTVDLFNLFVCLEVMGLASYILVASSEKPGAYLASFSYLMISATAMVFFLIGLLGFYKLTGSLSYEGISSVLDSLPQKGGTMATASLALIVAAVAIRVAIMPLYGWLPDAHALAPHSISAVLSGVLIKAPLFALTRLLIVMPGGGDVGRLLSYTGAITALAGVIIALSQKDTKQLLAYHSISQIGYVVCAWGAAIAAGITTPAGIALFSASFLHALYHALFKGLLFLTVGTTTDLAGERNVYKLRNAALSLHKAGEKVPITFLCFLTAAFAITAIPPFNGYASKAALSYTLKGSWQGLFLYAASLGTVASFIKLSRIYLPDKKSISPSTGMNMPLGKIKKTAQFSQLFLALMCIISGIAALPMSRLVLRLLGEVESDSLPPYLFSVENYTKTGLVVLGGILLYFLISTKSGKKVLQLIRNRPKMFHGNFVALSLGMAFLFYWIKLSN</sequence>
<feature type="transmembrane region" description="Helical" evidence="8">
    <location>
        <begin position="517"/>
        <end position="535"/>
    </location>
</feature>
<reference evidence="10 11" key="1">
    <citation type="submission" date="2019-02" db="EMBL/GenBank/DDBJ databases">
        <title>Complete Genome Sequence and Methylome Analysis of free living Spirochaetas.</title>
        <authorList>
            <person name="Fomenkov A."/>
            <person name="Dubinina G."/>
            <person name="Leshcheva N."/>
            <person name="Mikheeva N."/>
            <person name="Grabovich M."/>
            <person name="Vincze T."/>
            <person name="Roberts R.J."/>
        </authorList>
    </citation>
    <scope>NUCLEOTIDE SEQUENCE [LARGE SCALE GENOMIC DNA]</scope>
    <source>
        <strain evidence="10 11">K2</strain>
    </source>
</reference>
<feature type="transmembrane region" description="Helical" evidence="8">
    <location>
        <begin position="476"/>
        <end position="497"/>
    </location>
</feature>
<keyword evidence="11" id="KW-1185">Reference proteome</keyword>
<feature type="transmembrane region" description="Helical" evidence="8">
    <location>
        <begin position="317"/>
        <end position="338"/>
    </location>
</feature>